<dbReference type="Pfam" id="PF03745">
    <property type="entry name" value="DUF309"/>
    <property type="match status" value="1"/>
</dbReference>
<gene>
    <name evidence="1" type="ORF">Cni_G07841</name>
</gene>
<dbReference type="SUPFAM" id="SSF140663">
    <property type="entry name" value="TTHA0068-like"/>
    <property type="match status" value="1"/>
</dbReference>
<evidence type="ECO:0000313" key="1">
    <source>
        <dbReference type="EMBL" id="WOK99129.1"/>
    </source>
</evidence>
<dbReference type="AlphaFoldDB" id="A0AAQ3Q7Z5"/>
<accession>A0AAQ3Q7Z5</accession>
<dbReference type="PANTHER" id="PTHR34796">
    <property type="entry name" value="EXPRESSED PROTEIN"/>
    <property type="match status" value="1"/>
</dbReference>
<protein>
    <recommendedName>
        <fullName evidence="3">DUF309 domain-containing protein</fullName>
    </recommendedName>
</protein>
<reference evidence="1 2" key="1">
    <citation type="submission" date="2023-10" db="EMBL/GenBank/DDBJ databases">
        <title>Chromosome-scale genome assembly provides insights into flower coloration mechanisms of Canna indica.</title>
        <authorList>
            <person name="Li C."/>
        </authorList>
    </citation>
    <scope>NUCLEOTIDE SEQUENCE [LARGE SCALE GENOMIC DNA]</scope>
    <source>
        <tissue evidence="1">Flower</tissue>
    </source>
</reference>
<dbReference type="InterPro" id="IPR023203">
    <property type="entry name" value="TTHA0068_sf"/>
</dbReference>
<evidence type="ECO:0008006" key="3">
    <source>
        <dbReference type="Google" id="ProtNLM"/>
    </source>
</evidence>
<dbReference type="InterPro" id="IPR005500">
    <property type="entry name" value="DUF309"/>
</dbReference>
<dbReference type="Gene3D" id="1.10.3450.10">
    <property type="entry name" value="TTHA0068-like"/>
    <property type="match status" value="1"/>
</dbReference>
<proteinExistence type="predicted"/>
<organism evidence="1 2">
    <name type="scientific">Canna indica</name>
    <name type="common">Indian-shot</name>
    <dbReference type="NCBI Taxonomy" id="4628"/>
    <lineage>
        <taxon>Eukaryota</taxon>
        <taxon>Viridiplantae</taxon>
        <taxon>Streptophyta</taxon>
        <taxon>Embryophyta</taxon>
        <taxon>Tracheophyta</taxon>
        <taxon>Spermatophyta</taxon>
        <taxon>Magnoliopsida</taxon>
        <taxon>Liliopsida</taxon>
        <taxon>Zingiberales</taxon>
        <taxon>Cannaceae</taxon>
        <taxon>Canna</taxon>
    </lineage>
</organism>
<dbReference type="EMBL" id="CP136891">
    <property type="protein sequence ID" value="WOK99129.1"/>
    <property type="molecule type" value="Genomic_DNA"/>
</dbReference>
<dbReference type="Proteomes" id="UP001327560">
    <property type="component" value="Chromosome 2"/>
</dbReference>
<keyword evidence="2" id="KW-1185">Reference proteome</keyword>
<dbReference type="PANTHER" id="PTHR34796:SF1">
    <property type="entry name" value="EXPRESSED PROTEIN"/>
    <property type="match status" value="1"/>
</dbReference>
<evidence type="ECO:0000313" key="2">
    <source>
        <dbReference type="Proteomes" id="UP001327560"/>
    </source>
</evidence>
<sequence length="283" mass="32015">MAPLTGCRFQENTFQRENTAEGCDRRQIEYRLSNAFEAMACASRFASSPILLIRSPSPSRPAKSSVFRSRPAGLRLRSADLRTRRRLLGGGSEYSPEDDYPNGRGASFGRAVELFNCGEYYQCHDFLEELWHGAEEPIRTLLHGVLQCAVGFHHLFNQNHRGAMMELGEGLCKLRKLDIEDGPFLQFEEEVSAALEFLYQTQKELAACTSEMCLAMDGSERSYQLLGSFAAGQHLYRLSFDQHGVAYITFFLAPENSSYEALKVKVPTLHATDEHLRAFEYRC</sequence>
<name>A0AAQ3Q7Z5_9LILI</name>